<evidence type="ECO:0000313" key="2">
    <source>
        <dbReference type="Proteomes" id="UP001143910"/>
    </source>
</evidence>
<keyword evidence="2" id="KW-1185">Reference proteome</keyword>
<comment type="caution">
    <text evidence="1">The sequence shown here is derived from an EMBL/GenBank/DDBJ whole genome shotgun (WGS) entry which is preliminary data.</text>
</comment>
<dbReference type="Proteomes" id="UP001143910">
    <property type="component" value="Unassembled WGS sequence"/>
</dbReference>
<dbReference type="EMBL" id="JANJQO010001385">
    <property type="protein sequence ID" value="KAJ2971206.1"/>
    <property type="molecule type" value="Genomic_DNA"/>
</dbReference>
<reference evidence="1" key="1">
    <citation type="submission" date="2022-08" db="EMBL/GenBank/DDBJ databases">
        <title>Genome Sequence of Lecanicillium fungicola.</title>
        <authorList>
            <person name="Buettner E."/>
        </authorList>
    </citation>
    <scope>NUCLEOTIDE SEQUENCE</scope>
    <source>
        <strain evidence="1">Babe33</strain>
    </source>
</reference>
<sequence>MKDYIVPVIIDGLDVVDSPETVFGLNAPIDGSPTWSAQGATSDHCALAAESSMRAFRTWKSTTPSERMRLFQKLGETISQNAPAFQTVIQEELLCPDAVAEAHIGDCLDLVEKLACLLGSGVLDPIQPEVRNPDAQAIVYKQPLGVILGIAPWNAPSILGLRAVAAPVAAGNCAILKGSELSPRTHCFVANLFRLAGFPPGVVNFLVHRPSDASAIYETLISRPEIRKCNFTGSTAVGRHIAMRAADHLKPVLLELGGKNFALVLDDADLDKAATMVLMGAMLNTGQICMSTDIVLVPSKLQEQFYLHLERKLDSLSSALVRRHVHPQANKRITSLLQDAQSKGATIVKAADDGNPGFEVGRIIKGLSKDMAFWEEESFGPIVGVASYDNVDEAIGWINECKYGLSSAIFTTSHHATLKVAQKLEVGAVHVNSMTVHDEASLPHGGYKNSGWGRFGGHWALEEFVQTQTLILNP</sequence>
<name>A0ACC1MX84_9HYPO</name>
<organism evidence="1 2">
    <name type="scientific">Zarea fungicola</name>
    <dbReference type="NCBI Taxonomy" id="93591"/>
    <lineage>
        <taxon>Eukaryota</taxon>
        <taxon>Fungi</taxon>
        <taxon>Dikarya</taxon>
        <taxon>Ascomycota</taxon>
        <taxon>Pezizomycotina</taxon>
        <taxon>Sordariomycetes</taxon>
        <taxon>Hypocreomycetidae</taxon>
        <taxon>Hypocreales</taxon>
        <taxon>Cordycipitaceae</taxon>
        <taxon>Zarea</taxon>
    </lineage>
</organism>
<protein>
    <submittedName>
        <fullName evidence="1">Uncharacterized protein</fullName>
    </submittedName>
</protein>
<accession>A0ACC1MX84</accession>
<proteinExistence type="predicted"/>
<evidence type="ECO:0000313" key="1">
    <source>
        <dbReference type="EMBL" id="KAJ2971206.1"/>
    </source>
</evidence>
<gene>
    <name evidence="1" type="ORF">NQ176_g7810</name>
</gene>